<dbReference type="Proteomes" id="UP000016600">
    <property type="component" value="Unassembled WGS sequence"/>
</dbReference>
<dbReference type="PANTHER" id="PTHR41775:SF1">
    <property type="entry name" value="PEPTIDASE M6-LIKE DOMAIN-CONTAINING PROTEIN"/>
    <property type="match status" value="1"/>
</dbReference>
<feature type="domain" description="Peptidase M6-like" evidence="2">
    <location>
        <begin position="125"/>
        <end position="336"/>
    </location>
</feature>
<dbReference type="GO" id="GO:0006508">
    <property type="term" value="P:proteolysis"/>
    <property type="evidence" value="ECO:0007669"/>
    <property type="project" value="UniProtKB-KW"/>
</dbReference>
<keyword evidence="3" id="KW-0645">Protease</keyword>
<evidence type="ECO:0000313" key="4">
    <source>
        <dbReference type="Proteomes" id="UP000016600"/>
    </source>
</evidence>
<dbReference type="EC" id="3.4.24.-" evidence="3"/>
<feature type="signal peptide" evidence="1">
    <location>
        <begin position="1"/>
        <end position="19"/>
    </location>
</feature>
<dbReference type="RefSeq" id="WP_021582931.1">
    <property type="nucleotide sequence ID" value="NZ_AWET01000006.1"/>
</dbReference>
<keyword evidence="4" id="KW-1185">Reference proteome</keyword>
<proteinExistence type="predicted"/>
<gene>
    <name evidence="3" type="ORF">HMPREF1218_1886</name>
</gene>
<sequence>MKKQILLWVLIMVVSAAEAVPAQRGIWKIIRLADGSRVRVELCGDEYLHYWRAADGICYMQSNGDSVYRAVDGAISETMSRTAVRRLGTGRQMRHGAARLPKSRTAYTGRKRGLIILAEFKDKPFQAAHDKQLYLRIANEEGFTSSDGFKGSVSDYFKAQSGGLFDLKFDIVGPVRLPEKYAYYGRNNDEHAGEMIARACLLAADSVNFADYDWDGDGEVDQVFVLYAGHGEASWDDANTIWPHKWALSASDYGKTVRIDGVTVNTYACSSELGFNGIDGIGTICHEFTHCLGLPDFYDTGGKGHYGMGSWDLMSSGCYNQGGFIPAGYTSYEKMFCGWLTPKTLTDDVSVTAMEALSNGGNAYIIYNDNHRDEFYLLENRQPTAWDAALPGRGLLVLHVDYDATAWVNNVVNAVGRFRQNDGYTTDFSNNHQRLTIFHADNDDDSRYWSAAQGGYMKMTESTDAYPCAGNDSLCNTSKPSARLFNANASGTRLMNKAVKGIVQNGDGSIAFRFISTDSAGSLEAKGDTIFYESFDRCKGVGGNDGVWSGTIAGRSSLRTDNEGWSFPYASAYGANQCAKCGTGKALGTAVTPAFTVKDGTVITFKVAPWNAETKSVDLSIIGEGVTLSATSFDLSPHQWTICSATVSGSGTIQVSITPAGRRFFLDEFLVLRTEATGINRVTGHTSPSSDHRIFSLDGHYLGIDPSVLKPGIYIRSGKKLRITN</sequence>
<dbReference type="GO" id="GO:0008237">
    <property type="term" value="F:metallopeptidase activity"/>
    <property type="evidence" value="ECO:0007669"/>
    <property type="project" value="UniProtKB-KW"/>
</dbReference>
<keyword evidence="3" id="KW-0378">Hydrolase</keyword>
<dbReference type="Pfam" id="PF05547">
    <property type="entry name" value="Peptidase_M6"/>
    <property type="match status" value="1"/>
</dbReference>
<evidence type="ECO:0000256" key="1">
    <source>
        <dbReference type="SAM" id="SignalP"/>
    </source>
</evidence>
<dbReference type="PATRIC" id="fig|1081904.3.peg.216"/>
<name>U2MQY6_9BACT</name>
<organism evidence="3 4">
    <name type="scientific">Hoylesella pleuritidis F0068</name>
    <dbReference type="NCBI Taxonomy" id="1081904"/>
    <lineage>
        <taxon>Bacteria</taxon>
        <taxon>Pseudomonadati</taxon>
        <taxon>Bacteroidota</taxon>
        <taxon>Bacteroidia</taxon>
        <taxon>Bacteroidales</taxon>
        <taxon>Prevotellaceae</taxon>
        <taxon>Hoylesella</taxon>
    </lineage>
</organism>
<dbReference type="AlphaFoldDB" id="U2MQY6"/>
<comment type="caution">
    <text evidence="3">The sequence shown here is derived from an EMBL/GenBank/DDBJ whole genome shotgun (WGS) entry which is preliminary data.</text>
</comment>
<feature type="chain" id="PRO_5004631377" evidence="1">
    <location>
        <begin position="20"/>
        <end position="725"/>
    </location>
</feature>
<dbReference type="NCBIfam" id="TIGR03296">
    <property type="entry name" value="M6dom_TIGR03296"/>
    <property type="match status" value="1"/>
</dbReference>
<protein>
    <submittedName>
        <fullName evidence="3">M6 family metalloprotease domain protein</fullName>
        <ecNumber evidence="3">3.4.24.-</ecNumber>
    </submittedName>
</protein>
<dbReference type="InterPro" id="IPR008757">
    <property type="entry name" value="Peptidase_M6-like_domain"/>
</dbReference>
<keyword evidence="1" id="KW-0732">Signal</keyword>
<keyword evidence="3" id="KW-0482">Metalloprotease</keyword>
<accession>U2MQY6</accession>
<dbReference type="SUPFAM" id="SSF55486">
    <property type="entry name" value="Metalloproteases ('zincins'), catalytic domain"/>
    <property type="match status" value="1"/>
</dbReference>
<evidence type="ECO:0000259" key="2">
    <source>
        <dbReference type="Pfam" id="PF05547"/>
    </source>
</evidence>
<dbReference type="EMBL" id="AWET01000006">
    <property type="protein sequence ID" value="ERK04040.1"/>
    <property type="molecule type" value="Genomic_DNA"/>
</dbReference>
<dbReference type="PANTHER" id="PTHR41775">
    <property type="entry name" value="SECRETED PROTEIN-RELATED"/>
    <property type="match status" value="1"/>
</dbReference>
<evidence type="ECO:0000313" key="3">
    <source>
        <dbReference type="EMBL" id="ERK04040.1"/>
    </source>
</evidence>
<reference evidence="3 4" key="1">
    <citation type="submission" date="2013-08" db="EMBL/GenBank/DDBJ databases">
        <authorList>
            <person name="Durkin A.S."/>
            <person name="Haft D.R."/>
            <person name="McCorrison J."/>
            <person name="Torralba M."/>
            <person name="Gillis M."/>
            <person name="Haft D.H."/>
            <person name="Methe B."/>
            <person name="Sutton G."/>
            <person name="Nelson K.E."/>
        </authorList>
    </citation>
    <scope>NUCLEOTIDE SEQUENCE [LARGE SCALE GENOMIC DNA]</scope>
    <source>
        <strain evidence="3 4">F0068</strain>
    </source>
</reference>